<comment type="subunit">
    <text evidence="4">Part of a SCF (SKP1-cullin-F-box) protein ligase complex.</text>
</comment>
<feature type="domain" description="SKP1 component dimerisation" evidence="5">
    <location>
        <begin position="110"/>
        <end position="156"/>
    </location>
</feature>
<evidence type="ECO:0000256" key="2">
    <source>
        <dbReference type="ARBA" id="ARBA00009993"/>
    </source>
</evidence>
<dbReference type="EMBL" id="MTKT01000544">
    <property type="protein sequence ID" value="OWM90681.1"/>
    <property type="molecule type" value="Genomic_DNA"/>
</dbReference>
<evidence type="ECO:0000313" key="8">
    <source>
        <dbReference type="EMBL" id="PKI33769.1"/>
    </source>
</evidence>
<dbReference type="InterPro" id="IPR016073">
    <property type="entry name" value="Skp1_comp_POZ"/>
</dbReference>
<reference evidence="9" key="1">
    <citation type="journal article" date="2017" name="Plant J.">
        <title>The pomegranate (Punica granatum L.) genome and the genomics of punicalagin biosynthesis.</title>
        <authorList>
            <person name="Qin G."/>
            <person name="Xu C."/>
            <person name="Ming R."/>
            <person name="Tang H."/>
            <person name="Guyot R."/>
            <person name="Kramer E.M."/>
            <person name="Hu Y."/>
            <person name="Yi X."/>
            <person name="Qi Y."/>
            <person name="Xu X."/>
            <person name="Gao Z."/>
            <person name="Pan H."/>
            <person name="Jian J."/>
            <person name="Tian Y."/>
            <person name="Yue Z."/>
            <person name="Xu Y."/>
        </authorList>
    </citation>
    <scope>NUCLEOTIDE SEQUENCE [LARGE SCALE GENOMIC DNA]</scope>
    <source>
        <strain evidence="9">cv. Dabenzi</strain>
    </source>
</reference>
<evidence type="ECO:0000256" key="4">
    <source>
        <dbReference type="PIRNR" id="PIRNR028729"/>
    </source>
</evidence>
<dbReference type="InterPro" id="IPR016072">
    <property type="entry name" value="Skp1_comp_dimer"/>
</dbReference>
<dbReference type="Proteomes" id="UP000233551">
    <property type="component" value="Unassembled WGS sequence"/>
</dbReference>
<comment type="caution">
    <text evidence="7">The sequence shown here is derived from an EMBL/GenBank/DDBJ whole genome shotgun (WGS) entry which is preliminary data.</text>
</comment>
<dbReference type="SMART" id="SM00512">
    <property type="entry name" value="Skp1"/>
    <property type="match status" value="1"/>
</dbReference>
<dbReference type="SUPFAM" id="SSF54695">
    <property type="entry name" value="POZ domain"/>
    <property type="match status" value="1"/>
</dbReference>
<dbReference type="PANTHER" id="PTHR11165">
    <property type="entry name" value="SKP1"/>
    <property type="match status" value="1"/>
</dbReference>
<accession>A0A218Y1K6</accession>
<sequence>MSSSSENVTIKLRTSEGEAFEVDMSTASQMTTIKNLLDDGGDCTAHEFPLPNVTAPVLAKVIEYCKKHVEANKQKLDKGALKAWDSEFVNVNRKTIFDLVMAANYLNHRGLLDLTCEAVKDMIKDMKVEEVRTLFGIKNDFSEEEEEKLRRENAWAFE</sequence>
<evidence type="ECO:0000313" key="10">
    <source>
        <dbReference type="Proteomes" id="UP000233551"/>
    </source>
</evidence>
<dbReference type="CDD" id="cd18322">
    <property type="entry name" value="BTB_POZ_SKP1"/>
    <property type="match status" value="1"/>
</dbReference>
<dbReference type="STRING" id="22663.A0A218Y1K6"/>
<dbReference type="AlphaFoldDB" id="A0A218Y1K6"/>
<dbReference type="GO" id="GO:0006511">
    <property type="term" value="P:ubiquitin-dependent protein catabolic process"/>
    <property type="evidence" value="ECO:0007669"/>
    <property type="project" value="InterPro"/>
</dbReference>
<dbReference type="Proteomes" id="UP000197138">
    <property type="component" value="Unassembled WGS sequence"/>
</dbReference>
<dbReference type="GO" id="GO:0009867">
    <property type="term" value="P:jasmonic acid mediated signaling pathway"/>
    <property type="evidence" value="ECO:0007669"/>
    <property type="project" value="UniProtKB-ARBA"/>
</dbReference>
<evidence type="ECO:0000259" key="6">
    <source>
        <dbReference type="Pfam" id="PF03931"/>
    </source>
</evidence>
<comment type="pathway">
    <text evidence="1 4">Protein modification; protein ubiquitination.</text>
</comment>
<reference evidence="7" key="2">
    <citation type="submission" date="2017-06" db="EMBL/GenBank/DDBJ databases">
        <title>The pomegranate genome and the genomics of punicalagin biosynthesis.</title>
        <authorList>
            <person name="Xu C."/>
        </authorList>
    </citation>
    <scope>NUCLEOTIDE SEQUENCE [LARGE SCALE GENOMIC DNA]</scope>
    <source>
        <tissue evidence="7">Fresh leaf</tissue>
    </source>
</reference>
<evidence type="ECO:0000256" key="3">
    <source>
        <dbReference type="ARBA" id="ARBA00022786"/>
    </source>
</evidence>
<evidence type="ECO:0000313" key="7">
    <source>
        <dbReference type="EMBL" id="OWM90681.1"/>
    </source>
</evidence>
<dbReference type="UniPathway" id="UPA00143"/>
<keyword evidence="3 4" id="KW-0833">Ubl conjugation pathway</keyword>
<dbReference type="EMBL" id="PGOL01006356">
    <property type="protein sequence ID" value="PKI33769.1"/>
    <property type="molecule type" value="Genomic_DNA"/>
</dbReference>
<protein>
    <recommendedName>
        <fullName evidence="4">SKP1-like protein</fullName>
    </recommendedName>
</protein>
<name>A0A218Y1K6_PUNGR</name>
<comment type="similarity">
    <text evidence="2 4">Belongs to the SKP1 family.</text>
</comment>
<dbReference type="InterPro" id="IPR011333">
    <property type="entry name" value="SKP1/BTB/POZ_sf"/>
</dbReference>
<evidence type="ECO:0000259" key="5">
    <source>
        <dbReference type="Pfam" id="PF01466"/>
    </source>
</evidence>
<gene>
    <name evidence="7" type="ORF">CDL15_Pgr020986</name>
    <name evidence="8" type="ORF">CRG98_045839</name>
</gene>
<dbReference type="GeneID" id="116197142"/>
<comment type="function">
    <text evidence="4">Involved in ubiquitination and subsequent proteasomal degradation of target proteins. Together with CUL1, RBX1 and a F-box protein, it forms a SCF E3 ubiquitin ligase complex. The functional specificity of this complex depends on the type of F-box protein. In the SCF complex, it serves as an adapter that links the F-box protein to CUL1.</text>
</comment>
<evidence type="ECO:0000313" key="9">
    <source>
        <dbReference type="Proteomes" id="UP000197138"/>
    </source>
</evidence>
<reference evidence="8 10" key="3">
    <citation type="submission" date="2017-11" db="EMBL/GenBank/DDBJ databases">
        <title>De-novo sequencing of pomegranate (Punica granatum L.) genome.</title>
        <authorList>
            <person name="Akparov Z."/>
            <person name="Amiraslanov A."/>
            <person name="Hajiyeva S."/>
            <person name="Abbasov M."/>
            <person name="Kaur K."/>
            <person name="Hamwieh A."/>
            <person name="Solovyev V."/>
            <person name="Salamov A."/>
            <person name="Braich B."/>
            <person name="Kosarev P."/>
            <person name="Mahmoud A."/>
            <person name="Hajiyev E."/>
            <person name="Babayeva S."/>
            <person name="Izzatullayeva V."/>
            <person name="Mammadov A."/>
            <person name="Mammadov A."/>
            <person name="Sharifova S."/>
            <person name="Ojaghi J."/>
            <person name="Eynullazada K."/>
            <person name="Bayramov B."/>
            <person name="Abdulazimova A."/>
            <person name="Shahmuradov I."/>
        </authorList>
    </citation>
    <scope>NUCLEOTIDE SEQUENCE [LARGE SCALE GENOMIC DNA]</scope>
    <source>
        <strain evidence="8">AG2017</strain>
        <strain evidence="10">cv. AG2017</strain>
        <tissue evidence="8">Leaf</tissue>
    </source>
</reference>
<dbReference type="Pfam" id="PF01466">
    <property type="entry name" value="Skp1"/>
    <property type="match status" value="1"/>
</dbReference>
<dbReference type="GO" id="GO:0016567">
    <property type="term" value="P:protein ubiquitination"/>
    <property type="evidence" value="ECO:0007669"/>
    <property type="project" value="UniProtKB-UniRule"/>
</dbReference>
<feature type="domain" description="SKP1 component POZ" evidence="6">
    <location>
        <begin position="10"/>
        <end position="69"/>
    </location>
</feature>
<dbReference type="SUPFAM" id="SSF81382">
    <property type="entry name" value="Skp1 dimerisation domain-like"/>
    <property type="match status" value="1"/>
</dbReference>
<keyword evidence="10" id="KW-1185">Reference proteome</keyword>
<organism evidence="7 9">
    <name type="scientific">Punica granatum</name>
    <name type="common">Pomegranate</name>
    <dbReference type="NCBI Taxonomy" id="22663"/>
    <lineage>
        <taxon>Eukaryota</taxon>
        <taxon>Viridiplantae</taxon>
        <taxon>Streptophyta</taxon>
        <taxon>Embryophyta</taxon>
        <taxon>Tracheophyta</taxon>
        <taxon>Spermatophyta</taxon>
        <taxon>Magnoliopsida</taxon>
        <taxon>eudicotyledons</taxon>
        <taxon>Gunneridae</taxon>
        <taxon>Pentapetalae</taxon>
        <taxon>rosids</taxon>
        <taxon>malvids</taxon>
        <taxon>Myrtales</taxon>
        <taxon>Lythraceae</taxon>
        <taxon>Punica</taxon>
    </lineage>
</organism>
<dbReference type="Pfam" id="PF03931">
    <property type="entry name" value="Skp1_POZ"/>
    <property type="match status" value="1"/>
</dbReference>
<dbReference type="Gene3D" id="3.30.710.10">
    <property type="entry name" value="Potassium Channel Kv1.1, Chain A"/>
    <property type="match status" value="1"/>
</dbReference>
<dbReference type="FunFam" id="3.30.710.10:FF:000026">
    <property type="entry name" value="E3 ubiquitin ligase complex SCF subunit"/>
    <property type="match status" value="1"/>
</dbReference>
<dbReference type="OrthoDB" id="7827685at2759"/>
<dbReference type="InterPro" id="IPR016897">
    <property type="entry name" value="SKP1"/>
</dbReference>
<dbReference type="InterPro" id="IPR036296">
    <property type="entry name" value="SKP1-like_dim_sf"/>
</dbReference>
<evidence type="ECO:0000256" key="1">
    <source>
        <dbReference type="ARBA" id="ARBA00004906"/>
    </source>
</evidence>
<dbReference type="InterPro" id="IPR001232">
    <property type="entry name" value="SKP1-like"/>
</dbReference>
<dbReference type="PIRSF" id="PIRSF028729">
    <property type="entry name" value="E3_ubiquit_lig_SCF_Skp"/>
    <property type="match status" value="1"/>
</dbReference>
<proteinExistence type="inferred from homology"/>